<evidence type="ECO:0000313" key="2">
    <source>
        <dbReference type="EMBL" id="TWP50412.1"/>
    </source>
</evidence>
<feature type="transmembrane region" description="Helical" evidence="1">
    <location>
        <begin position="139"/>
        <end position="162"/>
    </location>
</feature>
<comment type="caution">
    <text evidence="2">The sequence shown here is derived from an EMBL/GenBank/DDBJ whole genome shotgun (WGS) entry which is preliminary data.</text>
</comment>
<proteinExistence type="predicted"/>
<keyword evidence="1" id="KW-0812">Transmembrane</keyword>
<feature type="transmembrane region" description="Helical" evidence="1">
    <location>
        <begin position="200"/>
        <end position="218"/>
    </location>
</feature>
<feature type="transmembrane region" description="Helical" evidence="1">
    <location>
        <begin position="94"/>
        <end position="119"/>
    </location>
</feature>
<feature type="transmembrane region" description="Helical" evidence="1">
    <location>
        <begin position="18"/>
        <end position="38"/>
    </location>
</feature>
<protein>
    <recommendedName>
        <fullName evidence="4">DUF4386 family protein</fullName>
    </recommendedName>
</protein>
<organism evidence="2 3">
    <name type="scientific">Lentzea tibetensis</name>
    <dbReference type="NCBI Taxonomy" id="2591470"/>
    <lineage>
        <taxon>Bacteria</taxon>
        <taxon>Bacillati</taxon>
        <taxon>Actinomycetota</taxon>
        <taxon>Actinomycetes</taxon>
        <taxon>Pseudonocardiales</taxon>
        <taxon>Pseudonocardiaceae</taxon>
        <taxon>Lentzea</taxon>
    </lineage>
</organism>
<keyword evidence="1" id="KW-1133">Transmembrane helix</keyword>
<feature type="transmembrane region" description="Helical" evidence="1">
    <location>
        <begin position="174"/>
        <end position="194"/>
    </location>
</feature>
<evidence type="ECO:0008006" key="4">
    <source>
        <dbReference type="Google" id="ProtNLM"/>
    </source>
</evidence>
<gene>
    <name evidence="2" type="ORF">FKR81_19730</name>
</gene>
<sequence>MTAGLLTAAPRTRRPSRWLAAALLPVGPAAIAVLRLVIPYDTTDSPAAAVAKVAADPDAMSLAVWLGLVGMLTMVPAVLWVAGLTRAAAPRTTAAAVLLLVPAYLSLGVLLSGDAVLLFGVREGLPDGVTAQLFDGASVHPAIAVAGLVFIVGHVFGTVLLGVAMWSSRAVPRWAAVATLVSQPLHFVAAVVIVSHPLDLVAWGLNAAGFAAAAIALLRQPPAE</sequence>
<dbReference type="OrthoDB" id="5148077at2"/>
<feature type="transmembrane region" description="Helical" evidence="1">
    <location>
        <begin position="62"/>
        <end position="82"/>
    </location>
</feature>
<name>A0A563ES45_9PSEU</name>
<keyword evidence="3" id="KW-1185">Reference proteome</keyword>
<keyword evidence="1" id="KW-0472">Membrane</keyword>
<evidence type="ECO:0000313" key="3">
    <source>
        <dbReference type="Proteomes" id="UP000316639"/>
    </source>
</evidence>
<dbReference type="EMBL" id="VOBR01000012">
    <property type="protein sequence ID" value="TWP50412.1"/>
    <property type="molecule type" value="Genomic_DNA"/>
</dbReference>
<dbReference type="RefSeq" id="WP_146353574.1">
    <property type="nucleotide sequence ID" value="NZ_VOBR01000012.1"/>
</dbReference>
<accession>A0A563ES45</accession>
<dbReference type="Proteomes" id="UP000316639">
    <property type="component" value="Unassembled WGS sequence"/>
</dbReference>
<evidence type="ECO:0000256" key="1">
    <source>
        <dbReference type="SAM" id="Phobius"/>
    </source>
</evidence>
<dbReference type="AlphaFoldDB" id="A0A563ES45"/>
<reference evidence="2 3" key="1">
    <citation type="submission" date="2019-07" db="EMBL/GenBank/DDBJ databases">
        <title>Lentzea xizangensis sp. nov., isolated from Qinghai-Tibetan Plateau Soils.</title>
        <authorList>
            <person name="Huang J."/>
        </authorList>
    </citation>
    <scope>NUCLEOTIDE SEQUENCE [LARGE SCALE GENOMIC DNA]</scope>
    <source>
        <strain evidence="2 3">FXJ1.1311</strain>
    </source>
</reference>